<feature type="non-terminal residue" evidence="1">
    <location>
        <position position="1"/>
    </location>
</feature>
<accession>M2Q8M0</accession>
<dbReference type="Proteomes" id="UP000016930">
    <property type="component" value="Unassembled WGS sequence"/>
</dbReference>
<dbReference type="AlphaFoldDB" id="M2Q8M0"/>
<evidence type="ECO:0000313" key="1">
    <source>
        <dbReference type="EMBL" id="EMD33203.1"/>
    </source>
</evidence>
<sequence length="323" mass="36222">MKQLPPRPTGEVSIISELSELKQLLNASFAIDGSSRDIPYYQAISIDLERTSIVRYILSSDASADMRGKVAVASLLRLEALPCMSDEDIKKLGKFFADRIAVPGNGISLYFQKCKFTSYDAVIGLINCLPRSDCLIMADTAVNGRIGKWLLYTYAPPVANFTMTSGSDVKFSLHMFQAHEKTNRININENDDGVFAIHVTLGGCFRYDDLGDIKRLATDHRTSDLIIDLERCKDKHCKENCPKTGRGVVMQSLSILTGINEIYWCRLHTQGEVWISLPHDGLFQQIVGFPSTEPPPSRHAYVKKMLGETMMQYHIKDGSNRNY</sequence>
<proteinExistence type="predicted"/>
<evidence type="ECO:0000313" key="2">
    <source>
        <dbReference type="Proteomes" id="UP000016930"/>
    </source>
</evidence>
<organism evidence="1 2">
    <name type="scientific">Ceriporiopsis subvermispora (strain B)</name>
    <name type="common">White-rot fungus</name>
    <name type="synonym">Gelatoporia subvermispora</name>
    <dbReference type="NCBI Taxonomy" id="914234"/>
    <lineage>
        <taxon>Eukaryota</taxon>
        <taxon>Fungi</taxon>
        <taxon>Dikarya</taxon>
        <taxon>Basidiomycota</taxon>
        <taxon>Agaricomycotina</taxon>
        <taxon>Agaricomycetes</taxon>
        <taxon>Polyporales</taxon>
        <taxon>Gelatoporiaceae</taxon>
        <taxon>Gelatoporia</taxon>
    </lineage>
</organism>
<dbReference type="HOGENOM" id="CLU_862077_0_0_1"/>
<name>M2Q8M0_CERS8</name>
<dbReference type="EMBL" id="KB445807">
    <property type="protein sequence ID" value="EMD33203.1"/>
    <property type="molecule type" value="Genomic_DNA"/>
</dbReference>
<keyword evidence="2" id="KW-1185">Reference proteome</keyword>
<gene>
    <name evidence="1" type="ORF">CERSUDRAFT_118256</name>
</gene>
<protein>
    <submittedName>
        <fullName evidence="1">Uncharacterized protein</fullName>
    </submittedName>
</protein>
<reference evidence="1 2" key="1">
    <citation type="journal article" date="2012" name="Proc. Natl. Acad. Sci. U.S.A.">
        <title>Comparative genomics of Ceriporiopsis subvermispora and Phanerochaete chrysosporium provide insight into selective ligninolysis.</title>
        <authorList>
            <person name="Fernandez-Fueyo E."/>
            <person name="Ruiz-Duenas F.J."/>
            <person name="Ferreira P."/>
            <person name="Floudas D."/>
            <person name="Hibbett D.S."/>
            <person name="Canessa P."/>
            <person name="Larrondo L.F."/>
            <person name="James T.Y."/>
            <person name="Seelenfreund D."/>
            <person name="Lobos S."/>
            <person name="Polanco R."/>
            <person name="Tello M."/>
            <person name="Honda Y."/>
            <person name="Watanabe T."/>
            <person name="Watanabe T."/>
            <person name="Ryu J.S."/>
            <person name="Kubicek C.P."/>
            <person name="Schmoll M."/>
            <person name="Gaskell J."/>
            <person name="Hammel K.E."/>
            <person name="St John F.J."/>
            <person name="Vanden Wymelenberg A."/>
            <person name="Sabat G."/>
            <person name="Splinter BonDurant S."/>
            <person name="Syed K."/>
            <person name="Yadav J.S."/>
            <person name="Doddapaneni H."/>
            <person name="Subramanian V."/>
            <person name="Lavin J.L."/>
            <person name="Oguiza J.A."/>
            <person name="Perez G."/>
            <person name="Pisabarro A.G."/>
            <person name="Ramirez L."/>
            <person name="Santoyo F."/>
            <person name="Master E."/>
            <person name="Coutinho P.M."/>
            <person name="Henrissat B."/>
            <person name="Lombard V."/>
            <person name="Magnuson J.K."/>
            <person name="Kuees U."/>
            <person name="Hori C."/>
            <person name="Igarashi K."/>
            <person name="Samejima M."/>
            <person name="Held B.W."/>
            <person name="Barry K.W."/>
            <person name="LaButti K.M."/>
            <person name="Lapidus A."/>
            <person name="Lindquist E.A."/>
            <person name="Lucas S.M."/>
            <person name="Riley R."/>
            <person name="Salamov A.A."/>
            <person name="Hoffmeister D."/>
            <person name="Schwenk D."/>
            <person name="Hadar Y."/>
            <person name="Yarden O."/>
            <person name="de Vries R.P."/>
            <person name="Wiebenga A."/>
            <person name="Stenlid J."/>
            <person name="Eastwood D."/>
            <person name="Grigoriev I.V."/>
            <person name="Berka R.M."/>
            <person name="Blanchette R.A."/>
            <person name="Kersten P."/>
            <person name="Martinez A.T."/>
            <person name="Vicuna R."/>
            <person name="Cullen D."/>
        </authorList>
    </citation>
    <scope>NUCLEOTIDE SEQUENCE [LARGE SCALE GENOMIC DNA]</scope>
    <source>
        <strain evidence="1 2">B</strain>
    </source>
</reference>